<keyword evidence="4" id="KW-0547">Nucleotide-binding</keyword>
<feature type="domain" description="UBC core" evidence="6">
    <location>
        <begin position="1"/>
        <end position="144"/>
    </location>
</feature>
<comment type="caution">
    <text evidence="7">The sequence shown here is derived from an EMBL/GenBank/DDBJ whole genome shotgun (WGS) entry which is preliminary data.</text>
</comment>
<dbReference type="InterPro" id="IPR050113">
    <property type="entry name" value="Ub_conjugating_enzyme"/>
</dbReference>
<evidence type="ECO:0000313" key="7">
    <source>
        <dbReference type="EMBL" id="KAH6593489.1"/>
    </source>
</evidence>
<keyword evidence="2 4" id="KW-0833">Ubl conjugation pathway</keyword>
<dbReference type="InterPro" id="IPR016135">
    <property type="entry name" value="UBQ-conjugating_enzyme/RWD"/>
</dbReference>
<feature type="compositionally biased region" description="Low complexity" evidence="5">
    <location>
        <begin position="224"/>
        <end position="234"/>
    </location>
</feature>
<proteinExistence type="inferred from homology"/>
<dbReference type="EMBL" id="JAFCIX010000354">
    <property type="protein sequence ID" value="KAH6593489.1"/>
    <property type="molecule type" value="Genomic_DNA"/>
</dbReference>
<accession>A0ABQ8F7X4</accession>
<dbReference type="InterPro" id="IPR000608">
    <property type="entry name" value="UBC"/>
</dbReference>
<organism evidence="7 8">
    <name type="scientific">Batrachochytrium salamandrivorans</name>
    <dbReference type="NCBI Taxonomy" id="1357716"/>
    <lineage>
        <taxon>Eukaryota</taxon>
        <taxon>Fungi</taxon>
        <taxon>Fungi incertae sedis</taxon>
        <taxon>Chytridiomycota</taxon>
        <taxon>Chytridiomycota incertae sedis</taxon>
        <taxon>Chytridiomycetes</taxon>
        <taxon>Rhizophydiales</taxon>
        <taxon>Rhizophydiales incertae sedis</taxon>
        <taxon>Batrachochytrium</taxon>
    </lineage>
</organism>
<comment type="similarity">
    <text evidence="4">Belongs to the ubiquitin-conjugating enzyme family.</text>
</comment>
<evidence type="ECO:0000259" key="6">
    <source>
        <dbReference type="PROSITE" id="PS50127"/>
    </source>
</evidence>
<reference evidence="7 8" key="1">
    <citation type="submission" date="2021-02" db="EMBL/GenBank/DDBJ databases">
        <title>Variation within the Batrachochytrium salamandrivorans European outbreak.</title>
        <authorList>
            <person name="Kelly M."/>
            <person name="Pasmans F."/>
            <person name="Shea T.P."/>
            <person name="Munoz J.F."/>
            <person name="Carranza S."/>
            <person name="Cuomo C.A."/>
            <person name="Martel A."/>
        </authorList>
    </citation>
    <scope>NUCLEOTIDE SEQUENCE [LARGE SCALE GENOMIC DNA]</scope>
    <source>
        <strain evidence="7 8">AMFP18/2</strain>
    </source>
</reference>
<dbReference type="Pfam" id="PF00179">
    <property type="entry name" value="UQ_con"/>
    <property type="match status" value="1"/>
</dbReference>
<dbReference type="PROSITE" id="PS50127">
    <property type="entry name" value="UBC_2"/>
    <property type="match status" value="1"/>
</dbReference>
<dbReference type="SUPFAM" id="SSF54495">
    <property type="entry name" value="UBC-like"/>
    <property type="match status" value="1"/>
</dbReference>
<dbReference type="CDD" id="cd23804">
    <property type="entry name" value="UBCc_UBE2S"/>
    <property type="match status" value="1"/>
</dbReference>
<dbReference type="PROSITE" id="PS00183">
    <property type="entry name" value="UBC_1"/>
    <property type="match status" value="1"/>
</dbReference>
<evidence type="ECO:0000256" key="3">
    <source>
        <dbReference type="PROSITE-ProRule" id="PRU10133"/>
    </source>
</evidence>
<dbReference type="Gene3D" id="3.10.110.10">
    <property type="entry name" value="Ubiquitin Conjugating Enzyme"/>
    <property type="match status" value="1"/>
</dbReference>
<evidence type="ECO:0000313" key="8">
    <source>
        <dbReference type="Proteomes" id="UP001648503"/>
    </source>
</evidence>
<name>A0ABQ8F7X4_9FUNG</name>
<keyword evidence="1" id="KW-0808">Transferase</keyword>
<evidence type="ECO:0000256" key="2">
    <source>
        <dbReference type="ARBA" id="ARBA00022786"/>
    </source>
</evidence>
<gene>
    <name evidence="7" type="ORF">BASA50_007299</name>
</gene>
<feature type="region of interest" description="Disordered" evidence="5">
    <location>
        <begin position="174"/>
        <end position="245"/>
    </location>
</feature>
<sequence>MKRIAREVADMRTNPPEGIILIDNEENFMDIQAWIQGPGTPFESGCFRVKLILGNSFPQSPPKGLFLTKIFHPNVSDVGEICVSTLKKDWKSELGIKHILLTIKCLLIVPNAESALNEEAGRLLLEDYAEFSKHARLITKIHGQNSNVKFPVEASGAHDSSSEKGVECTAVNDEPATVSENLNPQGAMTEAGKNLSCSEDKTGSILAQKRSAGASPERERGGDTTSSTARASRITTDKRRTLRRL</sequence>
<dbReference type="PANTHER" id="PTHR24067">
    <property type="entry name" value="UBIQUITIN-CONJUGATING ENZYME E2"/>
    <property type="match status" value="1"/>
</dbReference>
<dbReference type="Proteomes" id="UP001648503">
    <property type="component" value="Unassembled WGS sequence"/>
</dbReference>
<evidence type="ECO:0000256" key="1">
    <source>
        <dbReference type="ARBA" id="ARBA00022679"/>
    </source>
</evidence>
<feature type="active site" description="Glycyl thioester intermediate" evidence="3">
    <location>
        <position position="82"/>
    </location>
</feature>
<protein>
    <recommendedName>
        <fullName evidence="6">UBC core domain-containing protein</fullName>
    </recommendedName>
</protein>
<evidence type="ECO:0000256" key="4">
    <source>
        <dbReference type="RuleBase" id="RU362109"/>
    </source>
</evidence>
<dbReference type="SMART" id="SM00212">
    <property type="entry name" value="UBCc"/>
    <property type="match status" value="1"/>
</dbReference>
<evidence type="ECO:0000256" key="5">
    <source>
        <dbReference type="SAM" id="MobiDB-lite"/>
    </source>
</evidence>
<dbReference type="InterPro" id="IPR023313">
    <property type="entry name" value="UBQ-conjugating_AS"/>
</dbReference>
<keyword evidence="8" id="KW-1185">Reference proteome</keyword>
<keyword evidence="4" id="KW-0067">ATP-binding</keyword>